<feature type="transmembrane region" description="Helical" evidence="1">
    <location>
        <begin position="77"/>
        <end position="95"/>
    </location>
</feature>
<sequence length="120" mass="13166">MEGVLGHYDVGGFHGSCFLLLFSLGIQVLIGKAGVDLGSCFHPVLLACAQACFEALMALMLWFPFSITMFMTDESSYLPGIALGTLFVVDVYLFWPGLARTAAWGADRRKLRCKDRRLGP</sequence>
<feature type="transmembrane region" description="Helical" evidence="1">
    <location>
        <begin position="43"/>
        <end position="65"/>
    </location>
</feature>
<organism evidence="2 3">
    <name type="scientific">Symbiodinium natans</name>
    <dbReference type="NCBI Taxonomy" id="878477"/>
    <lineage>
        <taxon>Eukaryota</taxon>
        <taxon>Sar</taxon>
        <taxon>Alveolata</taxon>
        <taxon>Dinophyceae</taxon>
        <taxon>Suessiales</taxon>
        <taxon>Symbiodiniaceae</taxon>
        <taxon>Symbiodinium</taxon>
    </lineage>
</organism>
<reference evidence="2" key="1">
    <citation type="submission" date="2021-02" db="EMBL/GenBank/DDBJ databases">
        <authorList>
            <person name="Dougan E. K."/>
            <person name="Rhodes N."/>
            <person name="Thang M."/>
            <person name="Chan C."/>
        </authorList>
    </citation>
    <scope>NUCLEOTIDE SEQUENCE</scope>
</reference>
<evidence type="ECO:0000256" key="1">
    <source>
        <dbReference type="SAM" id="Phobius"/>
    </source>
</evidence>
<keyword evidence="1" id="KW-0812">Transmembrane</keyword>
<name>A0A812UQ98_9DINO</name>
<keyword evidence="3" id="KW-1185">Reference proteome</keyword>
<comment type="caution">
    <text evidence="2">The sequence shown here is derived from an EMBL/GenBank/DDBJ whole genome shotgun (WGS) entry which is preliminary data.</text>
</comment>
<dbReference type="AlphaFoldDB" id="A0A812UQ98"/>
<gene>
    <name evidence="2" type="ORF">SNAT2548_LOCUS32649</name>
</gene>
<evidence type="ECO:0000313" key="3">
    <source>
        <dbReference type="Proteomes" id="UP000604046"/>
    </source>
</evidence>
<keyword evidence="1" id="KW-1133">Transmembrane helix</keyword>
<dbReference type="EMBL" id="CAJNDS010002720">
    <property type="protein sequence ID" value="CAE7572859.1"/>
    <property type="molecule type" value="Genomic_DNA"/>
</dbReference>
<proteinExistence type="predicted"/>
<dbReference type="Proteomes" id="UP000604046">
    <property type="component" value="Unassembled WGS sequence"/>
</dbReference>
<evidence type="ECO:0000313" key="2">
    <source>
        <dbReference type="EMBL" id="CAE7572859.1"/>
    </source>
</evidence>
<keyword evidence="1" id="KW-0472">Membrane</keyword>
<feature type="transmembrane region" description="Helical" evidence="1">
    <location>
        <begin position="12"/>
        <end position="31"/>
    </location>
</feature>
<protein>
    <submittedName>
        <fullName evidence="2">Uncharacterized protein</fullName>
    </submittedName>
</protein>
<accession>A0A812UQ98</accession>